<evidence type="ECO:0000256" key="4">
    <source>
        <dbReference type="ARBA" id="ARBA00022777"/>
    </source>
</evidence>
<feature type="binding site" evidence="6">
    <location>
        <position position="66"/>
    </location>
    <ligand>
        <name>ATP</name>
        <dbReference type="ChEBI" id="CHEBI:30616"/>
    </ligand>
</feature>
<dbReference type="PROSITE" id="PS00108">
    <property type="entry name" value="PROTEIN_KINASE_ST"/>
    <property type="match status" value="1"/>
</dbReference>
<evidence type="ECO:0000256" key="5">
    <source>
        <dbReference type="ARBA" id="ARBA00022840"/>
    </source>
</evidence>
<dbReference type="SUPFAM" id="SSF56112">
    <property type="entry name" value="Protein kinase-like (PK-like)"/>
    <property type="match status" value="1"/>
</dbReference>
<sequence length="582" mass="66003">MESHSDPPLSPPPSIPPDQENQNSPIVTPKVSTVGPYILQRILGEGTTGKVKLAYHKDTGEQVAIKIISKSSFDQKPNLQMKVRREIALMRVINHPNILNFIDVYESQRHLCIILEYAQNGELFDFLVARRFLPVDMAMDFFRQIVLALEYLHFHQICHRDLKPENILLNKFNRIKIADFGFARLVKKSTTETSCGSPHYAAPEVIRGIPYDPKKADIWSLGVILYALLAGFLPFDDPSIRVVLRKVKKGVYSMPEFPADIVDLIKNLLVVDPNGRLTIDQIKDHPAFRRNLDQLYVLPMPIPDVTALHQIDLSSIPPEIKKILMQMGFSDEEELNIQLKSNESTIAKVFVAMLTAQLDLDLLPWDELALGALEEQEPEQQSPPQNNGDPNASEQKSKEENKQQQNNNNSSGNLPLNTEMLAYSSSSAVDINSGIDVNNHTHNTNIIDPFHRQRVPFGTHPSLDANSLNSLMIRPEWAFETTTPVSNVIQTADRSFYGMDIWRVMRKVQEAADDCGLQWFHPDPMTLYARTQDASFYVSVIAKDIEMDEIKVSTILHRGLTDQFSDFKDRLFQALDEPLLFL</sequence>
<keyword evidence="10" id="KW-1185">Reference proteome</keyword>
<keyword evidence="2" id="KW-0808">Transferase</keyword>
<evidence type="ECO:0000256" key="7">
    <source>
        <dbReference type="SAM" id="MobiDB-lite"/>
    </source>
</evidence>
<dbReference type="InterPro" id="IPR008271">
    <property type="entry name" value="Ser/Thr_kinase_AS"/>
</dbReference>
<accession>A0ABR2K4J7</accession>
<dbReference type="EMBL" id="JAPFFF010000007">
    <property type="protein sequence ID" value="KAK8885969.1"/>
    <property type="molecule type" value="Genomic_DNA"/>
</dbReference>
<feature type="region of interest" description="Disordered" evidence="7">
    <location>
        <begin position="375"/>
        <end position="417"/>
    </location>
</feature>
<name>A0ABR2K4J7_9EUKA</name>
<dbReference type="Pfam" id="PF00069">
    <property type="entry name" value="Pkinase"/>
    <property type="match status" value="1"/>
</dbReference>
<evidence type="ECO:0000313" key="9">
    <source>
        <dbReference type="EMBL" id="KAK8885969.1"/>
    </source>
</evidence>
<keyword evidence="5 6" id="KW-0067">ATP-binding</keyword>
<evidence type="ECO:0000313" key="10">
    <source>
        <dbReference type="Proteomes" id="UP001470230"/>
    </source>
</evidence>
<evidence type="ECO:0000256" key="2">
    <source>
        <dbReference type="ARBA" id="ARBA00022679"/>
    </source>
</evidence>
<keyword evidence="3 6" id="KW-0547">Nucleotide-binding</keyword>
<feature type="region of interest" description="Disordered" evidence="7">
    <location>
        <begin position="1"/>
        <end position="29"/>
    </location>
</feature>
<organism evidence="9 10">
    <name type="scientific">Tritrichomonas musculus</name>
    <dbReference type="NCBI Taxonomy" id="1915356"/>
    <lineage>
        <taxon>Eukaryota</taxon>
        <taxon>Metamonada</taxon>
        <taxon>Parabasalia</taxon>
        <taxon>Tritrichomonadida</taxon>
        <taxon>Tritrichomonadidae</taxon>
        <taxon>Tritrichomonas</taxon>
    </lineage>
</organism>
<protein>
    <submittedName>
        <fullName evidence="9">Serine/threonine-protein kinase brsk1</fullName>
    </submittedName>
</protein>
<dbReference type="SMART" id="SM00220">
    <property type="entry name" value="S_TKc"/>
    <property type="match status" value="1"/>
</dbReference>
<evidence type="ECO:0000256" key="3">
    <source>
        <dbReference type="ARBA" id="ARBA00022741"/>
    </source>
</evidence>
<feature type="domain" description="Protein kinase" evidence="8">
    <location>
        <begin position="37"/>
        <end position="288"/>
    </location>
</feature>
<comment type="caution">
    <text evidence="9">The sequence shown here is derived from an EMBL/GenBank/DDBJ whole genome shotgun (WGS) entry which is preliminary data.</text>
</comment>
<dbReference type="PROSITE" id="PS50011">
    <property type="entry name" value="PROTEIN_KINASE_DOM"/>
    <property type="match status" value="1"/>
</dbReference>
<dbReference type="Proteomes" id="UP001470230">
    <property type="component" value="Unassembled WGS sequence"/>
</dbReference>
<dbReference type="InterPro" id="IPR011009">
    <property type="entry name" value="Kinase-like_dom_sf"/>
</dbReference>
<gene>
    <name evidence="9" type="ORF">M9Y10_041428</name>
</gene>
<dbReference type="InterPro" id="IPR000719">
    <property type="entry name" value="Prot_kinase_dom"/>
</dbReference>
<dbReference type="PROSITE" id="PS00107">
    <property type="entry name" value="PROTEIN_KINASE_ATP"/>
    <property type="match status" value="1"/>
</dbReference>
<evidence type="ECO:0000259" key="8">
    <source>
        <dbReference type="PROSITE" id="PS50011"/>
    </source>
</evidence>
<dbReference type="InterPro" id="IPR017441">
    <property type="entry name" value="Protein_kinase_ATP_BS"/>
</dbReference>
<proteinExistence type="predicted"/>
<keyword evidence="1" id="KW-0723">Serine/threonine-protein kinase</keyword>
<dbReference type="GO" id="GO:0016301">
    <property type="term" value="F:kinase activity"/>
    <property type="evidence" value="ECO:0007669"/>
    <property type="project" value="UniProtKB-KW"/>
</dbReference>
<evidence type="ECO:0000256" key="1">
    <source>
        <dbReference type="ARBA" id="ARBA00022527"/>
    </source>
</evidence>
<dbReference type="PANTHER" id="PTHR24346">
    <property type="entry name" value="MAP/MICROTUBULE AFFINITY-REGULATING KINASE"/>
    <property type="match status" value="1"/>
</dbReference>
<evidence type="ECO:0000256" key="6">
    <source>
        <dbReference type="PROSITE-ProRule" id="PRU10141"/>
    </source>
</evidence>
<keyword evidence="4 9" id="KW-0418">Kinase</keyword>
<reference evidence="9 10" key="1">
    <citation type="submission" date="2024-04" db="EMBL/GenBank/DDBJ databases">
        <title>Tritrichomonas musculus Genome.</title>
        <authorList>
            <person name="Alves-Ferreira E."/>
            <person name="Grigg M."/>
            <person name="Lorenzi H."/>
            <person name="Galac M."/>
        </authorList>
    </citation>
    <scope>NUCLEOTIDE SEQUENCE [LARGE SCALE GENOMIC DNA]</scope>
    <source>
        <strain evidence="9 10">EAF2021</strain>
    </source>
</reference>
<dbReference type="Gene3D" id="1.10.510.10">
    <property type="entry name" value="Transferase(Phosphotransferase) domain 1"/>
    <property type="match status" value="1"/>
</dbReference>
<dbReference type="PANTHER" id="PTHR24346:SF82">
    <property type="entry name" value="KP78A-RELATED"/>
    <property type="match status" value="1"/>
</dbReference>